<evidence type="ECO:0000313" key="5">
    <source>
        <dbReference type="EMBL" id="KAJ5464984.1"/>
    </source>
</evidence>
<dbReference type="Pfam" id="PF07690">
    <property type="entry name" value="MFS_1"/>
    <property type="match status" value="1"/>
</dbReference>
<comment type="caution">
    <text evidence="5">The sequence shown here is derived from an EMBL/GenBank/DDBJ whole genome shotgun (WGS) entry which is preliminary data.</text>
</comment>
<feature type="transmembrane region" description="Helical" evidence="4">
    <location>
        <begin position="264"/>
        <end position="283"/>
    </location>
</feature>
<dbReference type="GO" id="GO:0022857">
    <property type="term" value="F:transmembrane transporter activity"/>
    <property type="evidence" value="ECO:0007669"/>
    <property type="project" value="InterPro"/>
</dbReference>
<reference evidence="5" key="2">
    <citation type="journal article" date="2023" name="IMA Fungus">
        <title>Comparative genomic study of the Penicillium genus elucidates a diverse pangenome and 15 lateral gene transfer events.</title>
        <authorList>
            <person name="Petersen C."/>
            <person name="Sorensen T."/>
            <person name="Nielsen M.R."/>
            <person name="Sondergaard T.E."/>
            <person name="Sorensen J.L."/>
            <person name="Fitzpatrick D.A."/>
            <person name="Frisvad J.C."/>
            <person name="Nielsen K.L."/>
        </authorList>
    </citation>
    <scope>NUCLEOTIDE SEQUENCE</scope>
    <source>
        <strain evidence="5">IBT 16125</strain>
    </source>
</reference>
<dbReference type="Proteomes" id="UP001213681">
    <property type="component" value="Unassembled WGS sequence"/>
</dbReference>
<proteinExistence type="inferred from homology"/>
<organism evidence="5 6">
    <name type="scientific">Penicillium daleae</name>
    <dbReference type="NCBI Taxonomy" id="63821"/>
    <lineage>
        <taxon>Eukaryota</taxon>
        <taxon>Fungi</taxon>
        <taxon>Dikarya</taxon>
        <taxon>Ascomycota</taxon>
        <taxon>Pezizomycotina</taxon>
        <taxon>Eurotiomycetes</taxon>
        <taxon>Eurotiomycetidae</taxon>
        <taxon>Eurotiales</taxon>
        <taxon>Aspergillaceae</taxon>
        <taxon>Penicillium</taxon>
    </lineage>
</organism>
<gene>
    <name evidence="5" type="ORF">N7458_000670</name>
</gene>
<feature type="transmembrane region" description="Helical" evidence="4">
    <location>
        <begin position="393"/>
        <end position="413"/>
    </location>
</feature>
<feature type="transmembrane region" description="Helical" evidence="4">
    <location>
        <begin position="230"/>
        <end position="248"/>
    </location>
</feature>
<dbReference type="InterPro" id="IPR011701">
    <property type="entry name" value="MFS"/>
</dbReference>
<comment type="similarity">
    <text evidence="2">Belongs to the major facilitator superfamily. Monocarboxylate porter (TC 2.A.1.13) family.</text>
</comment>
<protein>
    <submittedName>
        <fullName evidence="5">Major facilitator superfamily domain-containing protein</fullName>
    </submittedName>
</protein>
<keyword evidence="4" id="KW-1133">Transmembrane helix</keyword>
<accession>A0AAD6G8I5</accession>
<evidence type="ECO:0000313" key="6">
    <source>
        <dbReference type="Proteomes" id="UP001213681"/>
    </source>
</evidence>
<keyword evidence="6" id="KW-1185">Reference proteome</keyword>
<evidence type="ECO:0000256" key="3">
    <source>
        <dbReference type="SAM" id="MobiDB-lite"/>
    </source>
</evidence>
<feature type="region of interest" description="Disordered" evidence="3">
    <location>
        <begin position="1"/>
        <end position="22"/>
    </location>
</feature>
<comment type="subcellular location">
    <subcellularLocation>
        <location evidence="1">Membrane</location>
        <topology evidence="1">Multi-pass membrane protein</topology>
    </subcellularLocation>
</comment>
<reference evidence="5" key="1">
    <citation type="submission" date="2022-12" db="EMBL/GenBank/DDBJ databases">
        <authorList>
            <person name="Petersen C."/>
        </authorList>
    </citation>
    <scope>NUCLEOTIDE SEQUENCE</scope>
    <source>
        <strain evidence="5">IBT 16125</strain>
    </source>
</reference>
<dbReference type="AlphaFoldDB" id="A0AAD6G8I5"/>
<feature type="transmembrane region" description="Helical" evidence="4">
    <location>
        <begin position="72"/>
        <end position="94"/>
    </location>
</feature>
<feature type="transmembrane region" description="Helical" evidence="4">
    <location>
        <begin position="126"/>
        <end position="147"/>
    </location>
</feature>
<sequence>MTEKQDTEAAFPGPNSDQGTKDISPEEGLRGWLCVVGGFFALFASFGFLNVIGLFQSTYQATTLRDYSPSTISWIFAMQLALMWGPGPFFGRLVDNFGPGVVLYPCSTLCVFALCMTSLATEYYQIFLAQGLAFGIGAGGVFTTALVCVGQWFIRRRGLAIGIVTGVIFPVFFIKIRAHVGFYGAVRYTALFVGILLISSCLLIRSRLPRKAWDPKLTWFNFGLLKDKQFALYMAGSWLVMWGLWAPFDFLPSMAQSIGFSPDMAIYLISCINASSIPGRILPGYLGDRFGLYNAFTAVSLGSGLAILTLWAPFNYHHSHAALIVFALVYGFMSGSCVSLLMPCAAKAGKIETLGQRFGTYQIIMSSSPLTGLPIMGAILARQDGESYIGLQMFGFSALTLGAILVAISTWILRQRNETWKV</sequence>
<evidence type="ECO:0000256" key="1">
    <source>
        <dbReference type="ARBA" id="ARBA00004141"/>
    </source>
</evidence>
<dbReference type="RefSeq" id="XP_056771831.1">
    <property type="nucleotide sequence ID" value="XM_056904064.1"/>
</dbReference>
<evidence type="ECO:0000256" key="4">
    <source>
        <dbReference type="SAM" id="Phobius"/>
    </source>
</evidence>
<feature type="transmembrane region" description="Helical" evidence="4">
    <location>
        <begin position="363"/>
        <end position="381"/>
    </location>
</feature>
<feature type="transmembrane region" description="Helical" evidence="4">
    <location>
        <begin position="290"/>
        <end position="314"/>
    </location>
</feature>
<dbReference type="InterPro" id="IPR036259">
    <property type="entry name" value="MFS_trans_sf"/>
</dbReference>
<keyword evidence="4" id="KW-0812">Transmembrane</keyword>
<evidence type="ECO:0000256" key="2">
    <source>
        <dbReference type="ARBA" id="ARBA00006727"/>
    </source>
</evidence>
<feature type="transmembrane region" description="Helical" evidence="4">
    <location>
        <begin position="31"/>
        <end position="52"/>
    </location>
</feature>
<dbReference type="GeneID" id="81594307"/>
<feature type="transmembrane region" description="Helical" evidence="4">
    <location>
        <begin position="320"/>
        <end position="342"/>
    </location>
</feature>
<name>A0AAD6G8I5_9EURO</name>
<dbReference type="EMBL" id="JAPVEA010000001">
    <property type="protein sequence ID" value="KAJ5464984.1"/>
    <property type="molecule type" value="Genomic_DNA"/>
</dbReference>
<keyword evidence="4" id="KW-0472">Membrane</keyword>
<dbReference type="GO" id="GO:0016020">
    <property type="term" value="C:membrane"/>
    <property type="evidence" value="ECO:0007669"/>
    <property type="project" value="UniProtKB-SubCell"/>
</dbReference>
<feature type="transmembrane region" description="Helical" evidence="4">
    <location>
        <begin position="101"/>
        <end position="120"/>
    </location>
</feature>
<dbReference type="PANTHER" id="PTHR11360:SF177">
    <property type="entry name" value="RIBOFLAVIN TRANSPORTER MCH5"/>
    <property type="match status" value="1"/>
</dbReference>
<dbReference type="InterPro" id="IPR050327">
    <property type="entry name" value="Proton-linked_MCT"/>
</dbReference>
<feature type="transmembrane region" description="Helical" evidence="4">
    <location>
        <begin position="159"/>
        <end position="176"/>
    </location>
</feature>
<feature type="transmembrane region" description="Helical" evidence="4">
    <location>
        <begin position="182"/>
        <end position="204"/>
    </location>
</feature>
<dbReference type="SUPFAM" id="SSF103473">
    <property type="entry name" value="MFS general substrate transporter"/>
    <property type="match status" value="1"/>
</dbReference>
<dbReference type="PANTHER" id="PTHR11360">
    <property type="entry name" value="MONOCARBOXYLATE TRANSPORTER"/>
    <property type="match status" value="1"/>
</dbReference>
<dbReference type="Gene3D" id="1.20.1250.20">
    <property type="entry name" value="MFS general substrate transporter like domains"/>
    <property type="match status" value="2"/>
</dbReference>